<feature type="region of interest" description="Disordered" evidence="13">
    <location>
        <begin position="1971"/>
        <end position="1998"/>
    </location>
</feature>
<protein>
    <recommendedName>
        <fullName evidence="1">Trimethylguanosine synthase</fullName>
    </recommendedName>
    <alternativeName>
        <fullName evidence="10">Cap-specific guanine-N(2) methyltransferase</fullName>
    </alternativeName>
</protein>
<dbReference type="InterPro" id="IPR001965">
    <property type="entry name" value="Znf_PHD"/>
</dbReference>
<dbReference type="EMBL" id="JABANM010012152">
    <property type="protein sequence ID" value="KAF4736493.1"/>
    <property type="molecule type" value="Genomic_DNA"/>
</dbReference>
<dbReference type="Pfam" id="PF09445">
    <property type="entry name" value="Methyltransf_15"/>
    <property type="match status" value="1"/>
</dbReference>
<evidence type="ECO:0000256" key="4">
    <source>
        <dbReference type="ARBA" id="ARBA00022833"/>
    </source>
</evidence>
<feature type="region of interest" description="Disordered" evidence="13">
    <location>
        <begin position="1"/>
        <end position="63"/>
    </location>
</feature>
<comment type="caution">
    <text evidence="15">The sequence shown here is derived from an EMBL/GenBank/DDBJ whole genome shotgun (WGS) entry which is preliminary data.</text>
</comment>
<feature type="region of interest" description="Disordered" evidence="13">
    <location>
        <begin position="2300"/>
        <end position="2338"/>
    </location>
</feature>
<evidence type="ECO:0000256" key="1">
    <source>
        <dbReference type="ARBA" id="ARBA00018517"/>
    </source>
</evidence>
<feature type="region of interest" description="Disordered" evidence="13">
    <location>
        <begin position="1704"/>
        <end position="1730"/>
    </location>
</feature>
<comment type="catalytic activity">
    <reaction evidence="7">
        <text>a 5'-end (N(7)-methyl 5'-triphosphoguanosine)-ribonucleoside in snoRNA + S-adenosyl-L-methionine = a 5'-end (N(2),N(7)-dimethyl 5'-triphosphoguanosine)-ribonucleoside in snoRNA + S-adenosyl-L-homocysteine + H(+)</text>
        <dbReference type="Rhea" id="RHEA:78475"/>
        <dbReference type="Rhea" id="RHEA-COMP:19086"/>
        <dbReference type="Rhea" id="RHEA-COMP:19088"/>
        <dbReference type="ChEBI" id="CHEBI:15378"/>
        <dbReference type="ChEBI" id="CHEBI:57856"/>
        <dbReference type="ChEBI" id="CHEBI:59789"/>
        <dbReference type="ChEBI" id="CHEBI:156461"/>
        <dbReference type="ChEBI" id="CHEBI:172880"/>
    </reaction>
    <physiologicalReaction direction="left-to-right" evidence="7">
        <dbReference type="Rhea" id="RHEA:78476"/>
    </physiologicalReaction>
</comment>
<feature type="coiled-coil region" evidence="12">
    <location>
        <begin position="1832"/>
        <end position="1859"/>
    </location>
</feature>
<dbReference type="PROSITE" id="PS01359">
    <property type="entry name" value="ZF_PHD_1"/>
    <property type="match status" value="1"/>
</dbReference>
<proteinExistence type="inferred from homology"/>
<evidence type="ECO:0000256" key="8">
    <source>
        <dbReference type="ARBA" id="ARBA00048763"/>
    </source>
</evidence>
<evidence type="ECO:0000256" key="13">
    <source>
        <dbReference type="SAM" id="MobiDB-lite"/>
    </source>
</evidence>
<dbReference type="Gene3D" id="3.30.40.10">
    <property type="entry name" value="Zinc/RING finger domain, C3HC4 (zinc finger)"/>
    <property type="match status" value="1"/>
</dbReference>
<dbReference type="PANTHER" id="PTHR14741">
    <property type="entry name" value="S-ADENOSYLMETHIONINE-DEPENDENT METHYLTRANSFERASE RELATED"/>
    <property type="match status" value="1"/>
</dbReference>
<dbReference type="Proteomes" id="UP000574390">
    <property type="component" value="Unassembled WGS sequence"/>
</dbReference>
<feature type="region of interest" description="Disordered" evidence="13">
    <location>
        <begin position="452"/>
        <end position="472"/>
    </location>
</feature>
<dbReference type="SUPFAM" id="SSF53335">
    <property type="entry name" value="S-adenosyl-L-methionine-dependent methyltransferases"/>
    <property type="match status" value="1"/>
</dbReference>
<dbReference type="InterPro" id="IPR019787">
    <property type="entry name" value="Znf_PHD-finger"/>
</dbReference>
<comment type="catalytic activity">
    <reaction evidence="9">
        <text>a 5'-end (N(7)-methyl 5'-triphosphoguanosine)-ribonucleoside in snRNA + S-adenosyl-L-methionine = a 5'-end (N(2),N(7)-dimethyl 5'-triphosphoguanosine)-ribonucleoside in snRNA + S-adenosyl-L-homocysteine + H(+)</text>
        <dbReference type="Rhea" id="RHEA:78471"/>
        <dbReference type="Rhea" id="RHEA-COMP:19085"/>
        <dbReference type="Rhea" id="RHEA-COMP:19087"/>
        <dbReference type="ChEBI" id="CHEBI:15378"/>
        <dbReference type="ChEBI" id="CHEBI:57856"/>
        <dbReference type="ChEBI" id="CHEBI:59789"/>
        <dbReference type="ChEBI" id="CHEBI:156461"/>
        <dbReference type="ChEBI" id="CHEBI:172880"/>
    </reaction>
    <physiologicalReaction direction="left-to-right" evidence="9">
        <dbReference type="Rhea" id="RHEA:78472"/>
    </physiologicalReaction>
</comment>
<evidence type="ECO:0000256" key="6">
    <source>
        <dbReference type="ARBA" id="ARBA00047418"/>
    </source>
</evidence>
<dbReference type="InterPro" id="IPR011011">
    <property type="entry name" value="Znf_FYVE_PHD"/>
</dbReference>
<reference evidence="15 16" key="1">
    <citation type="submission" date="2020-04" db="EMBL/GenBank/DDBJ databases">
        <title>Perkinsus olseni comparative genomics.</title>
        <authorList>
            <person name="Bogema D.R."/>
        </authorList>
    </citation>
    <scope>NUCLEOTIDE SEQUENCE [LARGE SCALE GENOMIC DNA]</scope>
    <source>
        <strain evidence="15">ATCC PRA-205</strain>
    </source>
</reference>
<feature type="compositionally biased region" description="Low complexity" evidence="13">
    <location>
        <begin position="2064"/>
        <end position="2076"/>
    </location>
</feature>
<accession>A0A7J6SUK4</accession>
<organism evidence="15 16">
    <name type="scientific">Perkinsus olseni</name>
    <name type="common">Perkinsus atlanticus</name>
    <dbReference type="NCBI Taxonomy" id="32597"/>
    <lineage>
        <taxon>Eukaryota</taxon>
        <taxon>Sar</taxon>
        <taxon>Alveolata</taxon>
        <taxon>Perkinsozoa</taxon>
        <taxon>Perkinsea</taxon>
        <taxon>Perkinsida</taxon>
        <taxon>Perkinsidae</taxon>
        <taxon>Perkinsus</taxon>
    </lineage>
</organism>
<dbReference type="GO" id="GO:0071164">
    <property type="term" value="F:RNA cap trimethylguanosine synthase activity"/>
    <property type="evidence" value="ECO:0007669"/>
    <property type="project" value="TreeGrafter"/>
</dbReference>
<keyword evidence="12" id="KW-0175">Coiled coil</keyword>
<evidence type="ECO:0000256" key="3">
    <source>
        <dbReference type="ARBA" id="ARBA00022771"/>
    </source>
</evidence>
<feature type="region of interest" description="Disordered" evidence="13">
    <location>
        <begin position="1535"/>
        <end position="1554"/>
    </location>
</feature>
<evidence type="ECO:0000256" key="9">
    <source>
        <dbReference type="ARBA" id="ARBA00049075"/>
    </source>
</evidence>
<evidence type="ECO:0000256" key="2">
    <source>
        <dbReference type="ARBA" id="ARBA00022723"/>
    </source>
</evidence>
<comment type="similarity">
    <text evidence="5">Belongs to the methyltransferase superfamily. Trimethylguanosine synthase family.</text>
</comment>
<comment type="catalytic activity">
    <reaction evidence="6">
        <text>a 5'-end (N(2),N(7)-dimethyl 5'-triphosphoguanosine)-ribonucleoside in snoRNA + S-adenosyl-L-methionine = a 5'-end (N(2),N(2),N(7)-trimethyl 5'-triphosphoguanosine)-ribonucleoside in snoRNA + S-adenosyl-L-homocysteine + H(+)</text>
        <dbReference type="Rhea" id="RHEA:78507"/>
        <dbReference type="Rhea" id="RHEA-COMP:19088"/>
        <dbReference type="Rhea" id="RHEA-COMP:19090"/>
        <dbReference type="ChEBI" id="CHEBI:15378"/>
        <dbReference type="ChEBI" id="CHEBI:57856"/>
        <dbReference type="ChEBI" id="CHEBI:59789"/>
        <dbReference type="ChEBI" id="CHEBI:167623"/>
        <dbReference type="ChEBI" id="CHEBI:172880"/>
    </reaction>
    <physiologicalReaction direction="left-to-right" evidence="6">
        <dbReference type="Rhea" id="RHEA:78508"/>
    </physiologicalReaction>
</comment>
<dbReference type="CDD" id="cd15517">
    <property type="entry name" value="PHD_TCF19_like"/>
    <property type="match status" value="1"/>
</dbReference>
<dbReference type="InterPro" id="IPR013083">
    <property type="entry name" value="Znf_RING/FYVE/PHD"/>
</dbReference>
<dbReference type="InterPro" id="IPR019012">
    <property type="entry name" value="RNA_cap_Gua-N2-MeTrfase"/>
</dbReference>
<evidence type="ECO:0000313" key="16">
    <source>
        <dbReference type="Proteomes" id="UP000574390"/>
    </source>
</evidence>
<feature type="domain" description="PHD-type" evidence="14">
    <location>
        <begin position="2474"/>
        <end position="2525"/>
    </location>
</feature>
<feature type="compositionally biased region" description="Polar residues" evidence="13">
    <location>
        <begin position="1977"/>
        <end position="1991"/>
    </location>
</feature>
<evidence type="ECO:0000256" key="11">
    <source>
        <dbReference type="PROSITE-ProRule" id="PRU00146"/>
    </source>
</evidence>
<evidence type="ECO:0000256" key="7">
    <source>
        <dbReference type="ARBA" id="ARBA00048740"/>
    </source>
</evidence>
<keyword evidence="2" id="KW-0479">Metal-binding</keyword>
<dbReference type="SUPFAM" id="SSF57903">
    <property type="entry name" value="FYVE/PHD zinc finger"/>
    <property type="match status" value="1"/>
</dbReference>
<dbReference type="GO" id="GO:0005634">
    <property type="term" value="C:nucleus"/>
    <property type="evidence" value="ECO:0007669"/>
    <property type="project" value="TreeGrafter"/>
</dbReference>
<evidence type="ECO:0000256" key="12">
    <source>
        <dbReference type="SAM" id="Coils"/>
    </source>
</evidence>
<dbReference type="InterPro" id="IPR019786">
    <property type="entry name" value="Zinc_finger_PHD-type_CS"/>
</dbReference>
<evidence type="ECO:0000259" key="14">
    <source>
        <dbReference type="PROSITE" id="PS50016"/>
    </source>
</evidence>
<comment type="catalytic activity">
    <reaction evidence="8">
        <text>a 5'-end (N(2),N(7)-dimethyl 5'-triphosphoguanosine)-ribonucleoside in snRNA + S-adenosyl-L-methionine = a 5'-end (N(2),N(2),N(7)-trimethyl 5'-triphosphoguanosine)-ribonucleoside in snRNA + S-adenosyl-L-homocysteine + H(+)</text>
        <dbReference type="Rhea" id="RHEA:78479"/>
        <dbReference type="Rhea" id="RHEA-COMP:19087"/>
        <dbReference type="Rhea" id="RHEA-COMP:19089"/>
        <dbReference type="ChEBI" id="CHEBI:15378"/>
        <dbReference type="ChEBI" id="CHEBI:57856"/>
        <dbReference type="ChEBI" id="CHEBI:59789"/>
        <dbReference type="ChEBI" id="CHEBI:167623"/>
        <dbReference type="ChEBI" id="CHEBI:172880"/>
    </reaction>
    <physiologicalReaction direction="left-to-right" evidence="8">
        <dbReference type="Rhea" id="RHEA:78480"/>
    </physiologicalReaction>
</comment>
<gene>
    <name evidence="15" type="primary">TGS1_3</name>
    <name evidence="15" type="ORF">FOZ62_026626</name>
</gene>
<dbReference type="Gene3D" id="3.40.50.150">
    <property type="entry name" value="Vaccinia Virus protein VP39"/>
    <property type="match status" value="1"/>
</dbReference>
<feature type="compositionally biased region" description="Low complexity" evidence="13">
    <location>
        <begin position="871"/>
        <end position="889"/>
    </location>
</feature>
<keyword evidence="4" id="KW-0862">Zinc</keyword>
<feature type="compositionally biased region" description="Low complexity" evidence="13">
    <location>
        <begin position="34"/>
        <end position="45"/>
    </location>
</feature>
<feature type="region of interest" description="Disordered" evidence="13">
    <location>
        <begin position="871"/>
        <end position="894"/>
    </location>
</feature>
<dbReference type="InterPro" id="IPR029063">
    <property type="entry name" value="SAM-dependent_MTases_sf"/>
</dbReference>
<evidence type="ECO:0000256" key="10">
    <source>
        <dbReference type="ARBA" id="ARBA00049790"/>
    </source>
</evidence>
<evidence type="ECO:0000256" key="5">
    <source>
        <dbReference type="ARBA" id="ARBA00025783"/>
    </source>
</evidence>
<feature type="compositionally biased region" description="Low complexity" evidence="13">
    <location>
        <begin position="2300"/>
        <end position="2309"/>
    </location>
</feature>
<dbReference type="GO" id="GO:0008270">
    <property type="term" value="F:zinc ion binding"/>
    <property type="evidence" value="ECO:0007669"/>
    <property type="project" value="UniProtKB-KW"/>
</dbReference>
<feature type="region of interest" description="Disordered" evidence="13">
    <location>
        <begin position="2059"/>
        <end position="2079"/>
    </location>
</feature>
<evidence type="ECO:0000313" key="15">
    <source>
        <dbReference type="EMBL" id="KAF4736493.1"/>
    </source>
</evidence>
<name>A0A7J6SUK4_PEROL</name>
<dbReference type="PROSITE" id="PS50016">
    <property type="entry name" value="ZF_PHD_2"/>
    <property type="match status" value="1"/>
</dbReference>
<dbReference type="SMART" id="SM00249">
    <property type="entry name" value="PHD"/>
    <property type="match status" value="1"/>
</dbReference>
<dbReference type="PANTHER" id="PTHR14741:SF32">
    <property type="entry name" value="TRIMETHYLGUANOSINE SYNTHASE"/>
    <property type="match status" value="1"/>
</dbReference>
<sequence length="2579" mass="287835">MRYRRREASSPSPEQSSDEEMLGQEGASSPPPASSENGETSSSEAESTEPVRYPQGKRRRGDHPAVVSRVMVYQPICRGLPITHDDVGTVIDVRVAAGDLLAHNPLLRAQRLWCCCNSSKRSRLLSTTKKQRTSSSSSRAKDRYITIPGKDLETAQITYTADSDLVSAVVHDGRFDPTDTPTDLNGLKVLIEVEMLSPVTHFLKVERNGITSRFRTRRSQRPTLAYTVVSVEPLVGSGSPLADEATIQLYSSTPNSGDYNGKTNATDSLAILRFLQPYRGPERIDSTNLWLQYSPLYVLPATDSAGRGLPGYSRLYREDMHFCMDDLSQYLLRMEDPETEGDDPRFQWIDSSSEGSPVTGLTWSEIEWGFRSLRVRGQISRAIKAIRFGIRDHVIGQLAASDMKWFNTVAAQQPLARGDVESTDLEVGCGSSISSEEDMKDTTMATFGERAADTDASEEDSNLSLPMVPRPHRHVEVPNKNTIFGYIGEGSLCGGKTKFAMFHDTLVMMVPKEFDPETCGRPPRRVPNAHRQERPRGISREDWKRRYIMWSRYDEGIEMDRAAWFEVTPENIARFTAQEIYARYGDAAEVVDGCAGVGGNAIQFALQSRGRGGGQVVACDISKARLEVARHNAGVYGVADGKVKYLEGDVRALKPSDTKSLLFLSPPWGGPSCYSTPVYDPASCELTDWATSPACRFKRVVLYLPRHTDLNALVEMCMRAGPIPLLEILVIRYTSPEPHTKALLVFIDRSASPRLPVPPLLFWRGSVAAALLRTLMTKPPLVGALGSMAASAAGEKMDVVADLARCVSERLGLRREEVLGELDWLRRRKINLRRVAGAVREAERGKDGIGKLLGNLTDCLGVRALLSMATTVSSSSSTTSAPPSKSTAAEGHAAEQANHNMRFLQYRSSQNSSRVGANYQAVVPLVLPPKERKEITLRQKEVARPDEKRRSPKLTELAASLCDTIMQRSSAGPFLQADVDTVMDALEARGPLPAAVVSGRREADWYEESAMVSSSLSARTLRRNQWQVEEVRGLGRGLEGLERWKREVEAVVGGERTLTLPEATALWSEGRVLEKIFDGLHPQVAALHRLISPAEAFEARVLQDRWQKEEREQLVKEGEALQVLPARALRHLSSTEASTSVKPAVSSSATPALSEWTDRAKAKLEGKRSRVPLHVVMELLDDLNARGLADNETTESSEIVGVLEEARDASMAWRGRASRALAVDDAQLSGKGLVEGIECGGALSVVGLRELWEEHCQLPRVCVPEVCRRLESLMRRAMAWEERCHRLLEGAPRPAVEGRMVLEEIRQSGIAKAVDLSKCLNSVKSAVERGEEWERRAERAMEAWEVGYTRKICVSCDRLSIDEQGPSLSPKAGSGAGRRGPAFVENLLEELRWQVALYDREIRENLDFLPSSRTFVELRDSGKGLNFRDEVLYSKICRVAVGVDAWEARVKQLTNPSGELAVFPRPAGGLRALSFFFMDYMRTGIVGTKAGDLLDDLLTAMREEVWAWDVRREVSTMPLTSSSLEELSGRYPSRLKASQKAEGTTSPLVTPPSQEPVQFDQTLLKIEKACTSLIESLPVWEERWQVSLEKEEAKVEDSKESSSSTEEAVVEFESYRVRDSTCEGEWDLISTLTGIESAARGLLGVTRPIEISGWQHLSRVIREIDSGLVRVPELVAKIDDILTENSELERRTLHLVQRMEKSRVEAREQDVKEEPAEAPTERVESQKRKATEEAESSLFGQLLELLAAVDRSRSRVAAFESSLRSLVNTLLEWQRRARELFHWDENEKRMEGALRPSLEAVCGYVRELDEDPVLKDMATRDFLAQVGFISGALAAEGAAREWQQELADLLAKREASSEAQFSLNALRKLMAQLDAFEVEVPVDGQFVKAAAEADQWYSLYLSRRSRRKRISLQSAEEVIRAASVEDEEFAKCRELIVASEEWRSLSQQIAESKENWRKSMTAIVDSYTKRIIGGSPGRSTRTTSEGENGSPPSDPVEESLRGLLAESKKLLVQGGADKWLSRELRARSDNARLSEALADPECTLERARQICHSVDAPSTRVLKSPGSEESFSEGPSECPPELRHAVFTCDGHLLSELERAVEEASTLERQVHHCLSVADGGPDGDEEVDEEIRNIIELAIRDSLVQGRLQPGVDGVPDYAYPLPLYYPPRKPARRNKALELLATETPSESLPWSMRILDLAPWDAPRVSRVEPPVEVEIRKRRRILATMTPEQRRAEKGALMTRLQSPKPTVPDCVALLAWSRRLRLKVPEVQQLYRLLGRTMKSVRSILRRFKVLRPSSVEGRSSGSSATDCEPWEMHLSMEPPPRQGEGAEGSDDDMKPLVMVSVDDLLEVLMKIDRLPLALLVEYRVITIIEAAFDWRVRAQCLVHNLGIDRTRPRPWVGDRRTLEYWATHNLRCTDIFEHPERLPDAPLLTRACDNPVLAPPVDEYIRNTLQMRLFYIVECCRHFSTVYTDMCEICNVVTTLYTDTDAWITCDVCDKWYHQKCAGVSPDATSFTCPTCANGTIAATGSDSTLQPGFAIIRQTYDESLQPPLDAFSFEERDVLARTIKQRQRIGRF</sequence>
<keyword evidence="3 11" id="KW-0863">Zinc-finger</keyword>